<keyword evidence="3" id="KW-0503">Monooxygenase</keyword>
<evidence type="ECO:0008006" key="7">
    <source>
        <dbReference type="Google" id="ProtNLM"/>
    </source>
</evidence>
<dbReference type="Gene3D" id="3.50.50.60">
    <property type="entry name" value="FAD/NAD(P)-binding domain"/>
    <property type="match status" value="2"/>
</dbReference>
<evidence type="ECO:0000313" key="5">
    <source>
        <dbReference type="EMBL" id="KAJ7619693.1"/>
    </source>
</evidence>
<comment type="similarity">
    <text evidence="1">Belongs to the paxM FAD-dependent monooxygenase family.</text>
</comment>
<dbReference type="GO" id="GO:0004497">
    <property type="term" value="F:monooxygenase activity"/>
    <property type="evidence" value="ECO:0007669"/>
    <property type="project" value="UniProtKB-KW"/>
</dbReference>
<feature type="region of interest" description="Disordered" evidence="4">
    <location>
        <begin position="49"/>
        <end position="70"/>
    </location>
</feature>
<sequence>MHGNCALSLSTMNHSGLKFIIIGASVCGLGAAISLRLAGHSVTVLEKDSQLGGSDPVRGPTRPERSLSPSPRDLTAALVYHRTAPKSSSNGVSKKRCAHARPKCSVSCFINVRSASAVCRAAFMGVADDTGLSIPDLVGVNRWNDEMLSEARGVYAFFKHRDLINMLFQKLMAPDANLPLATVVLDAEVVEIDVWNAMVSVASGETYSGDAIIGADGAQGFVRRYLMLMEEEVDPDSDTSTGMAMYSATIPRAEVLKLGYDGAFEGDLGSGVWMGNGRAAMTCWAGNQKDYMLWIYTPDNPQKGSWSEPADIPPTEILGSCDKCIQEFAELAGPAACVQVIKPYPLDSWVSESGRLLAIGDAAHPIPAGGLHPYSVALEDGCFLGQIFSHTRDPGRIPDFFRAFNEHREPRCTRIRDMDQEYVDILCLPDGEMQEGRDALFRANQAAGRNAVEGDMQKIYEDYCFVFAYDARDDADEWWINWGRHADRASTPPQNGFANMFHRASLSVVEHVKEENDENIDGGMSRRLKAVHIE</sequence>
<comment type="caution">
    <text evidence="5">The sequence shown here is derived from an EMBL/GenBank/DDBJ whole genome shotgun (WGS) entry which is preliminary data.</text>
</comment>
<protein>
    <recommendedName>
        <fullName evidence="7">FAD-binding domain-containing protein</fullName>
    </recommendedName>
</protein>
<evidence type="ECO:0000256" key="1">
    <source>
        <dbReference type="ARBA" id="ARBA00007992"/>
    </source>
</evidence>
<dbReference type="SUPFAM" id="SSF51905">
    <property type="entry name" value="FAD/NAD(P)-binding domain"/>
    <property type="match status" value="1"/>
</dbReference>
<dbReference type="EMBL" id="JARKIF010000018">
    <property type="protein sequence ID" value="KAJ7619693.1"/>
    <property type="molecule type" value="Genomic_DNA"/>
</dbReference>
<dbReference type="InterPro" id="IPR050493">
    <property type="entry name" value="FAD-dep_Monooxygenase_BioMet"/>
</dbReference>
<keyword evidence="6" id="KW-1185">Reference proteome</keyword>
<dbReference type="Proteomes" id="UP001221142">
    <property type="component" value="Unassembled WGS sequence"/>
</dbReference>
<organism evidence="5 6">
    <name type="scientific">Roridomyces roridus</name>
    <dbReference type="NCBI Taxonomy" id="1738132"/>
    <lineage>
        <taxon>Eukaryota</taxon>
        <taxon>Fungi</taxon>
        <taxon>Dikarya</taxon>
        <taxon>Basidiomycota</taxon>
        <taxon>Agaricomycotina</taxon>
        <taxon>Agaricomycetes</taxon>
        <taxon>Agaricomycetidae</taxon>
        <taxon>Agaricales</taxon>
        <taxon>Marasmiineae</taxon>
        <taxon>Mycenaceae</taxon>
        <taxon>Roridomyces</taxon>
    </lineage>
</organism>
<evidence type="ECO:0000313" key="6">
    <source>
        <dbReference type="Proteomes" id="UP001221142"/>
    </source>
</evidence>
<keyword evidence="2" id="KW-0560">Oxidoreductase</keyword>
<dbReference type="InterPro" id="IPR036188">
    <property type="entry name" value="FAD/NAD-bd_sf"/>
</dbReference>
<reference evidence="5" key="1">
    <citation type="submission" date="2023-03" db="EMBL/GenBank/DDBJ databases">
        <title>Massive genome expansion in bonnet fungi (Mycena s.s.) driven by repeated elements and novel gene families across ecological guilds.</title>
        <authorList>
            <consortium name="Lawrence Berkeley National Laboratory"/>
            <person name="Harder C.B."/>
            <person name="Miyauchi S."/>
            <person name="Viragh M."/>
            <person name="Kuo A."/>
            <person name="Thoen E."/>
            <person name="Andreopoulos B."/>
            <person name="Lu D."/>
            <person name="Skrede I."/>
            <person name="Drula E."/>
            <person name="Henrissat B."/>
            <person name="Morin E."/>
            <person name="Kohler A."/>
            <person name="Barry K."/>
            <person name="LaButti K."/>
            <person name="Morin E."/>
            <person name="Salamov A."/>
            <person name="Lipzen A."/>
            <person name="Mereny Z."/>
            <person name="Hegedus B."/>
            <person name="Baldrian P."/>
            <person name="Stursova M."/>
            <person name="Weitz H."/>
            <person name="Taylor A."/>
            <person name="Grigoriev I.V."/>
            <person name="Nagy L.G."/>
            <person name="Martin F."/>
            <person name="Kauserud H."/>
        </authorList>
    </citation>
    <scope>NUCLEOTIDE SEQUENCE</scope>
    <source>
        <strain evidence="5">9284</strain>
    </source>
</reference>
<evidence type="ECO:0000256" key="2">
    <source>
        <dbReference type="ARBA" id="ARBA00023002"/>
    </source>
</evidence>
<evidence type="ECO:0000256" key="3">
    <source>
        <dbReference type="ARBA" id="ARBA00023033"/>
    </source>
</evidence>
<dbReference type="Pfam" id="PF13450">
    <property type="entry name" value="NAD_binding_8"/>
    <property type="match status" value="1"/>
</dbReference>
<dbReference type="PANTHER" id="PTHR13789:SF309">
    <property type="entry name" value="PUTATIVE (AFU_ORTHOLOGUE AFUA_6G14510)-RELATED"/>
    <property type="match status" value="1"/>
</dbReference>
<gene>
    <name evidence="5" type="ORF">FB45DRAFT_931433</name>
</gene>
<accession>A0AAD7FI05</accession>
<name>A0AAD7FI05_9AGAR</name>
<dbReference type="PANTHER" id="PTHR13789">
    <property type="entry name" value="MONOOXYGENASE"/>
    <property type="match status" value="1"/>
</dbReference>
<proteinExistence type="inferred from homology"/>
<dbReference type="PRINTS" id="PR00420">
    <property type="entry name" value="RNGMNOXGNASE"/>
</dbReference>
<dbReference type="AlphaFoldDB" id="A0AAD7FI05"/>
<evidence type="ECO:0000256" key="4">
    <source>
        <dbReference type="SAM" id="MobiDB-lite"/>
    </source>
</evidence>